<reference evidence="2" key="1">
    <citation type="journal article" date="2019" name="Int. J. Syst. Evol. Microbiol.">
        <title>The Global Catalogue of Microorganisms (GCM) 10K type strain sequencing project: providing services to taxonomists for standard genome sequencing and annotation.</title>
        <authorList>
            <consortium name="The Broad Institute Genomics Platform"/>
            <consortium name="The Broad Institute Genome Sequencing Center for Infectious Disease"/>
            <person name="Wu L."/>
            <person name="Ma J."/>
        </authorList>
    </citation>
    <scope>NUCLEOTIDE SEQUENCE [LARGE SCALE GENOMIC DNA]</scope>
    <source>
        <strain evidence="2">IBRC-M 10813</strain>
    </source>
</reference>
<accession>A0ABV8JA61</accession>
<name>A0ABV8JA61_9BACL</name>
<proteinExistence type="predicted"/>
<dbReference type="RefSeq" id="WP_380702000.1">
    <property type="nucleotide sequence ID" value="NZ_JBHSAP010000007.1"/>
</dbReference>
<gene>
    <name evidence="1" type="ORF">ACFOUO_02985</name>
</gene>
<evidence type="ECO:0000313" key="1">
    <source>
        <dbReference type="EMBL" id="MFC4075767.1"/>
    </source>
</evidence>
<keyword evidence="2" id="KW-1185">Reference proteome</keyword>
<organism evidence="1 2">
    <name type="scientific">Salinithrix halophila</name>
    <dbReference type="NCBI Taxonomy" id="1485204"/>
    <lineage>
        <taxon>Bacteria</taxon>
        <taxon>Bacillati</taxon>
        <taxon>Bacillota</taxon>
        <taxon>Bacilli</taxon>
        <taxon>Bacillales</taxon>
        <taxon>Thermoactinomycetaceae</taxon>
        <taxon>Salinithrix</taxon>
    </lineage>
</organism>
<dbReference type="Proteomes" id="UP001595843">
    <property type="component" value="Unassembled WGS sequence"/>
</dbReference>
<dbReference type="EMBL" id="JBHSAP010000007">
    <property type="protein sequence ID" value="MFC4075767.1"/>
    <property type="molecule type" value="Genomic_DNA"/>
</dbReference>
<comment type="caution">
    <text evidence="1">The sequence shown here is derived from an EMBL/GenBank/DDBJ whole genome shotgun (WGS) entry which is preliminary data.</text>
</comment>
<protein>
    <submittedName>
        <fullName evidence="1">Glutamate decarboxylase</fullName>
    </submittedName>
</protein>
<evidence type="ECO:0000313" key="2">
    <source>
        <dbReference type="Proteomes" id="UP001595843"/>
    </source>
</evidence>
<sequence length="60" mass="6956">MWTVIYISPNQKIAERIREKLAGEGFLVKVRPMRMKNGQYEILVPQGELREVQEVLGSIL</sequence>